<evidence type="ECO:0000313" key="6">
    <source>
        <dbReference type="EMBL" id="HDM90657.1"/>
    </source>
</evidence>
<evidence type="ECO:0000256" key="4">
    <source>
        <dbReference type="ARBA" id="ARBA00024207"/>
    </source>
</evidence>
<dbReference type="PANTHER" id="PTHR33397:SF5">
    <property type="entry name" value="RNASE YUTE-RELATED"/>
    <property type="match status" value="1"/>
</dbReference>
<dbReference type="InterPro" id="IPR037038">
    <property type="entry name" value="HepT-like_sf"/>
</dbReference>
<keyword evidence="2" id="KW-0540">Nuclease</keyword>
<evidence type="ECO:0000256" key="1">
    <source>
        <dbReference type="ARBA" id="ARBA00022649"/>
    </source>
</evidence>
<evidence type="ECO:0000256" key="3">
    <source>
        <dbReference type="ARBA" id="ARBA00022801"/>
    </source>
</evidence>
<keyword evidence="5" id="KW-0175">Coiled coil</keyword>
<reference evidence="6" key="1">
    <citation type="journal article" date="2020" name="mSystems">
        <title>Genome- and Community-Level Interaction Insights into Carbon Utilization and Element Cycling Functions of Hydrothermarchaeota in Hydrothermal Sediment.</title>
        <authorList>
            <person name="Zhou Z."/>
            <person name="Liu Y."/>
            <person name="Xu W."/>
            <person name="Pan J."/>
            <person name="Luo Z.H."/>
            <person name="Li M."/>
        </authorList>
    </citation>
    <scope>NUCLEOTIDE SEQUENCE [LARGE SCALE GENOMIC DNA]</scope>
    <source>
        <strain evidence="6">HyVt-237</strain>
    </source>
</reference>
<gene>
    <name evidence="6" type="ORF">ENG67_05600</name>
</gene>
<dbReference type="GO" id="GO:0004540">
    <property type="term" value="F:RNA nuclease activity"/>
    <property type="evidence" value="ECO:0007669"/>
    <property type="project" value="InterPro"/>
</dbReference>
<accession>A0A7C0XDL1</accession>
<dbReference type="PANTHER" id="PTHR33397">
    <property type="entry name" value="UPF0331 PROTEIN YUTE"/>
    <property type="match status" value="1"/>
</dbReference>
<dbReference type="EMBL" id="DRBW01000205">
    <property type="protein sequence ID" value="HDM90657.1"/>
    <property type="molecule type" value="Genomic_DNA"/>
</dbReference>
<dbReference type="AlphaFoldDB" id="A0A7C0XDL1"/>
<proteinExistence type="inferred from homology"/>
<feature type="coiled-coil region" evidence="5">
    <location>
        <begin position="4"/>
        <end position="31"/>
    </location>
</feature>
<evidence type="ECO:0000256" key="2">
    <source>
        <dbReference type="ARBA" id="ARBA00022722"/>
    </source>
</evidence>
<keyword evidence="1" id="KW-1277">Toxin-antitoxin system</keyword>
<keyword evidence="3" id="KW-0378">Hydrolase</keyword>
<dbReference type="Gene3D" id="1.20.120.580">
    <property type="entry name" value="bsu32300-like"/>
    <property type="match status" value="1"/>
</dbReference>
<comment type="caution">
    <text evidence="6">The sequence shown here is derived from an EMBL/GenBank/DDBJ whole genome shotgun (WGS) entry which is preliminary data.</text>
</comment>
<dbReference type="GO" id="GO:0110001">
    <property type="term" value="C:toxin-antitoxin complex"/>
    <property type="evidence" value="ECO:0007669"/>
    <property type="project" value="InterPro"/>
</dbReference>
<dbReference type="NCBIfam" id="NF047751">
    <property type="entry name" value="HepT_toxin"/>
    <property type="match status" value="1"/>
</dbReference>
<dbReference type="InterPro" id="IPR008201">
    <property type="entry name" value="HepT-like"/>
</dbReference>
<name>A0A7C0XDL1_UNCW3</name>
<dbReference type="GO" id="GO:0016787">
    <property type="term" value="F:hydrolase activity"/>
    <property type="evidence" value="ECO:0007669"/>
    <property type="project" value="UniProtKB-KW"/>
</dbReference>
<protein>
    <submittedName>
        <fullName evidence="6">DUF86 domain-containing protein</fullName>
    </submittedName>
</protein>
<comment type="similarity">
    <text evidence="4">Belongs to the HepT RNase toxin family.</text>
</comment>
<dbReference type="InterPro" id="IPR052379">
    <property type="entry name" value="Type_VII_TA_RNase"/>
</dbReference>
<dbReference type="Proteomes" id="UP000885931">
    <property type="component" value="Unassembled WGS sequence"/>
</dbReference>
<organism evidence="6">
    <name type="scientific">candidate division WOR-3 bacterium</name>
    <dbReference type="NCBI Taxonomy" id="2052148"/>
    <lineage>
        <taxon>Bacteria</taxon>
        <taxon>Bacteria division WOR-3</taxon>
    </lineage>
</organism>
<evidence type="ECO:0000256" key="5">
    <source>
        <dbReference type="SAM" id="Coils"/>
    </source>
</evidence>
<dbReference type="Pfam" id="PF01934">
    <property type="entry name" value="HepT-like"/>
    <property type="match status" value="1"/>
</dbReference>
<sequence>MVSHNVIIKRLEKLEQAIKRLEQKKSISLEEFKKNWETQDVVLREFQVAIEACIDISNHIISEKGWESPEKYTDVADILCKHGVIPEEFSGTLRKMIAFRNIIINDYAEIDLEAVHLNLSRPDDLRRFASYVTEFLEKELSTNS</sequence>